<feature type="chain" id="PRO_5031126059" evidence="1">
    <location>
        <begin position="20"/>
        <end position="213"/>
    </location>
</feature>
<proteinExistence type="predicted"/>
<protein>
    <submittedName>
        <fullName evidence="2">Uncharacterized protein</fullName>
    </submittedName>
</protein>
<dbReference type="EMBL" id="HBEO01029814">
    <property type="protein sequence ID" value="CAD8502075.1"/>
    <property type="molecule type" value="Transcribed_RNA"/>
</dbReference>
<feature type="signal peptide" evidence="1">
    <location>
        <begin position="1"/>
        <end position="19"/>
    </location>
</feature>
<dbReference type="InterPro" id="IPR053733">
    <property type="entry name" value="Heme_Transport_Util_sf"/>
</dbReference>
<keyword evidence="1" id="KW-0732">Signal</keyword>
<organism evidence="2">
    <name type="scientific">Hanusia phi</name>
    <dbReference type="NCBI Taxonomy" id="3032"/>
    <lineage>
        <taxon>Eukaryota</taxon>
        <taxon>Cryptophyceae</taxon>
        <taxon>Pyrenomonadales</taxon>
        <taxon>Geminigeraceae</taxon>
        <taxon>Hanusia</taxon>
    </lineage>
</organism>
<reference evidence="2" key="1">
    <citation type="submission" date="2021-01" db="EMBL/GenBank/DDBJ databases">
        <authorList>
            <person name="Corre E."/>
            <person name="Pelletier E."/>
            <person name="Niang G."/>
            <person name="Scheremetjew M."/>
            <person name="Finn R."/>
            <person name="Kale V."/>
            <person name="Holt S."/>
            <person name="Cochrane G."/>
            <person name="Meng A."/>
            <person name="Brown T."/>
            <person name="Cohen L."/>
        </authorList>
    </citation>
    <scope>NUCLEOTIDE SEQUENCE</scope>
    <source>
        <strain evidence="2">CCMP325</strain>
    </source>
</reference>
<dbReference type="Gene3D" id="3.40.1570.10">
    <property type="entry name" value="HemS/ChuS/ChuX like domains"/>
    <property type="match status" value="1"/>
</dbReference>
<dbReference type="AlphaFoldDB" id="A0A7S0HRF5"/>
<sequence length="213" mass="23137">MFLAMRWLLVGILVEAVTSYLLPLTPASTLAGRHHHQTSALGTASCGSVRVILGSRREKLAVRMAGGPAAPGDGKVNDRFKEVMEDCKDWGLVRWITINANGAVLETAAKMGLKLSFFEIPGKGNYATIASSDKLFECHVNLDKAQKLTFSEEPAKVGGHPLYVMRIKDASDGILLSCMLQYDPEKGPGQYFTGSVDAFKRVQSKYGAEMALK</sequence>
<evidence type="ECO:0000313" key="2">
    <source>
        <dbReference type="EMBL" id="CAD8502075.1"/>
    </source>
</evidence>
<name>A0A7S0HRF5_9CRYP</name>
<gene>
    <name evidence="2" type="ORF">HPHI1048_LOCUS20248</name>
</gene>
<accession>A0A7S0HRF5</accession>
<evidence type="ECO:0000256" key="1">
    <source>
        <dbReference type="SAM" id="SignalP"/>
    </source>
</evidence>